<dbReference type="SUPFAM" id="SSF81901">
    <property type="entry name" value="HCP-like"/>
    <property type="match status" value="1"/>
</dbReference>
<proteinExistence type="predicted"/>
<dbReference type="RefSeq" id="WP_104762574.1">
    <property type="nucleotide sequence ID" value="NZ_FZPM01000005.1"/>
</dbReference>
<feature type="chain" id="PRO_5017760763" description="Beta-lactamase" evidence="1">
    <location>
        <begin position="29"/>
        <end position="302"/>
    </location>
</feature>
<dbReference type="OrthoDB" id="9772133at2"/>
<feature type="signal peptide" evidence="1">
    <location>
        <begin position="1"/>
        <end position="28"/>
    </location>
</feature>
<evidence type="ECO:0008006" key="4">
    <source>
        <dbReference type="Google" id="ProtNLM"/>
    </source>
</evidence>
<evidence type="ECO:0000256" key="1">
    <source>
        <dbReference type="SAM" id="SignalP"/>
    </source>
</evidence>
<comment type="caution">
    <text evidence="2">The sequence shown here is derived from an EMBL/GenBank/DDBJ whole genome shotgun (WGS) entry which is preliminary data.</text>
</comment>
<name>A0A3D8J8I5_9HELI</name>
<sequence>MKATKTLQKYISQSLLGIFIMCFTASCAKQDAAQYDDPNISTDEIVALHQTMNEKHGLTTSYFASIALANDEYDKAYKLYYQECAKGSTIDCLNAYYIGEERALAEYNSQIFARQLAKSIQQNLKACKNDISLGCVNTFFAFEALDDNEEFLTNTIFPVLEKINDEHIADKTLNLTQKECEDDDGTSCFYHARVLRVIDNYADVEYYIDKGLKLGYALAPFVQLPLQSPQTIGYFKESCQLNEALSCRYVGYWLDKYENDQAHAKSFYQKACKLGLESACIESHKSPQIPKDELGSPVIPRR</sequence>
<evidence type="ECO:0000313" key="2">
    <source>
        <dbReference type="EMBL" id="RDU73742.1"/>
    </source>
</evidence>
<evidence type="ECO:0000313" key="3">
    <source>
        <dbReference type="Proteomes" id="UP000256424"/>
    </source>
</evidence>
<gene>
    <name evidence="2" type="ORF">CQA66_00730</name>
</gene>
<protein>
    <recommendedName>
        <fullName evidence="4">Beta-lactamase</fullName>
    </recommendedName>
</protein>
<reference evidence="2 3" key="1">
    <citation type="submission" date="2018-04" db="EMBL/GenBank/DDBJ databases">
        <title>Novel Campyloabacter and Helicobacter Species and Strains.</title>
        <authorList>
            <person name="Mannion A.J."/>
            <person name="Shen Z."/>
            <person name="Fox J.G."/>
        </authorList>
    </citation>
    <scope>NUCLEOTIDE SEQUENCE [LARGE SCALE GENOMIC DNA]</scope>
    <source>
        <strain evidence="2 3">MIT 97-5075</strain>
    </source>
</reference>
<accession>A0A3D8J8I5</accession>
<dbReference type="PROSITE" id="PS51257">
    <property type="entry name" value="PROKAR_LIPOPROTEIN"/>
    <property type="match status" value="1"/>
</dbReference>
<keyword evidence="1" id="KW-0732">Signal</keyword>
<dbReference type="EMBL" id="NXLW01000001">
    <property type="protein sequence ID" value="RDU73742.1"/>
    <property type="molecule type" value="Genomic_DNA"/>
</dbReference>
<organism evidence="2 3">
    <name type="scientific">Helicobacter aurati</name>
    <dbReference type="NCBI Taxonomy" id="137778"/>
    <lineage>
        <taxon>Bacteria</taxon>
        <taxon>Pseudomonadati</taxon>
        <taxon>Campylobacterota</taxon>
        <taxon>Epsilonproteobacteria</taxon>
        <taxon>Campylobacterales</taxon>
        <taxon>Helicobacteraceae</taxon>
        <taxon>Helicobacter</taxon>
    </lineage>
</organism>
<keyword evidence="3" id="KW-1185">Reference proteome</keyword>
<dbReference type="Proteomes" id="UP000256424">
    <property type="component" value="Unassembled WGS sequence"/>
</dbReference>
<dbReference type="AlphaFoldDB" id="A0A3D8J8I5"/>